<name>A0A6A3BNZ6_HIBSY</name>
<protein>
    <submittedName>
        <fullName evidence="2">Hydroxyproline-rich glycoprotein family protein, putative isoform 2</fullName>
    </submittedName>
</protein>
<accession>A0A6A3BNZ6</accession>
<dbReference type="AlphaFoldDB" id="A0A6A3BNZ6"/>
<gene>
    <name evidence="2" type="ORF">F3Y22_tig00110015pilonHSYRG00130</name>
</gene>
<evidence type="ECO:0000256" key="1">
    <source>
        <dbReference type="SAM" id="MobiDB-lite"/>
    </source>
</evidence>
<organism evidence="2 3">
    <name type="scientific">Hibiscus syriacus</name>
    <name type="common">Rose of Sharon</name>
    <dbReference type="NCBI Taxonomy" id="106335"/>
    <lineage>
        <taxon>Eukaryota</taxon>
        <taxon>Viridiplantae</taxon>
        <taxon>Streptophyta</taxon>
        <taxon>Embryophyta</taxon>
        <taxon>Tracheophyta</taxon>
        <taxon>Spermatophyta</taxon>
        <taxon>Magnoliopsida</taxon>
        <taxon>eudicotyledons</taxon>
        <taxon>Gunneridae</taxon>
        <taxon>Pentapetalae</taxon>
        <taxon>rosids</taxon>
        <taxon>malvids</taxon>
        <taxon>Malvales</taxon>
        <taxon>Malvaceae</taxon>
        <taxon>Malvoideae</taxon>
        <taxon>Hibiscus</taxon>
    </lineage>
</organism>
<dbReference type="Pfam" id="PF15502">
    <property type="entry name" value="MPLKIP"/>
    <property type="match status" value="1"/>
</dbReference>
<dbReference type="InterPro" id="IPR028265">
    <property type="entry name" value="TTDN1/SICKLE"/>
</dbReference>
<comment type="caution">
    <text evidence="2">The sequence shown here is derived from an EMBL/GenBank/DDBJ whole genome shotgun (WGS) entry which is preliminary data.</text>
</comment>
<sequence length="312" mass="34318">MDESEKRKERLKAMLMEAEVSNDVETSAMPGCLSNPLIETPSTMQDDFGEAPRFDYYDPMEAFSANKKRGNIHNQTVQQSFTSPTNSGWHAPSHPGPRNFDRDFPVHQMQSQFLHAQGVYNHGMFGNPPRHPGTSQRVWNPSNTSTYGNLPGSGISLADGPSVNHRQPGLKVGNRPILDQGSGGNHYFSPGIGRSRGYSGSSTPGLGRSRTRTRLCGRSSASNRILGPESYFDESMLEDPWQHLQPIPWKGQEAGMDSLNTLGTSNSWLPKSIGQKKAKVSEASSNKFNSQQSLAEYLAASFNKAVEDTQNE</sequence>
<evidence type="ECO:0000313" key="2">
    <source>
        <dbReference type="EMBL" id="KAE8718304.1"/>
    </source>
</evidence>
<dbReference type="PANTHER" id="PTHR36054:SF2">
    <property type="entry name" value="PROTEIN SICKLE"/>
    <property type="match status" value="1"/>
</dbReference>
<feature type="region of interest" description="Disordered" evidence="1">
    <location>
        <begin position="80"/>
        <end position="102"/>
    </location>
</feature>
<proteinExistence type="predicted"/>
<feature type="compositionally biased region" description="Low complexity" evidence="1">
    <location>
        <begin position="189"/>
        <end position="205"/>
    </location>
</feature>
<dbReference type="PANTHER" id="PTHR36054">
    <property type="entry name" value="PROTEIN SICKLE"/>
    <property type="match status" value="1"/>
</dbReference>
<dbReference type="GO" id="GO:0035196">
    <property type="term" value="P:miRNA processing"/>
    <property type="evidence" value="ECO:0007669"/>
    <property type="project" value="InterPro"/>
</dbReference>
<dbReference type="GO" id="GO:0000398">
    <property type="term" value="P:mRNA splicing, via spliceosome"/>
    <property type="evidence" value="ECO:0007669"/>
    <property type="project" value="InterPro"/>
</dbReference>
<reference evidence="2" key="1">
    <citation type="submission" date="2019-09" db="EMBL/GenBank/DDBJ databases">
        <title>Draft genome information of white flower Hibiscus syriacus.</title>
        <authorList>
            <person name="Kim Y.-M."/>
        </authorList>
    </citation>
    <scope>NUCLEOTIDE SEQUENCE [LARGE SCALE GENOMIC DNA]</scope>
    <source>
        <strain evidence="2">YM2019G1</strain>
    </source>
</reference>
<keyword evidence="3" id="KW-1185">Reference proteome</keyword>
<dbReference type="InterPro" id="IPR039292">
    <property type="entry name" value="SICKLE"/>
</dbReference>
<feature type="region of interest" description="Disordered" evidence="1">
    <location>
        <begin position="173"/>
        <end position="217"/>
    </location>
</feature>
<evidence type="ECO:0000313" key="3">
    <source>
        <dbReference type="Proteomes" id="UP000436088"/>
    </source>
</evidence>
<dbReference type="EMBL" id="VEPZ02000813">
    <property type="protein sequence ID" value="KAE8718304.1"/>
    <property type="molecule type" value="Genomic_DNA"/>
</dbReference>
<dbReference type="Proteomes" id="UP000436088">
    <property type="component" value="Unassembled WGS sequence"/>
</dbReference>